<feature type="transmembrane region" description="Helical" evidence="10">
    <location>
        <begin position="62"/>
        <end position="85"/>
    </location>
</feature>
<dbReference type="GO" id="GO:0016020">
    <property type="term" value="C:membrane"/>
    <property type="evidence" value="ECO:0007669"/>
    <property type="project" value="UniProtKB-SubCell"/>
</dbReference>
<organism evidence="13 14">
    <name type="scientific">Candidatus Sulfuritelmatomonas gaucii</name>
    <dbReference type="NCBI Taxonomy" id="2043161"/>
    <lineage>
        <taxon>Bacteria</taxon>
        <taxon>Pseudomonadati</taxon>
        <taxon>Acidobacteriota</taxon>
        <taxon>Terriglobia</taxon>
        <taxon>Terriglobales</taxon>
        <taxon>Acidobacteriaceae</taxon>
        <taxon>Candidatus Sulfuritelmatomonas</taxon>
    </lineage>
</organism>
<dbReference type="GO" id="GO:0046872">
    <property type="term" value="F:metal ion binding"/>
    <property type="evidence" value="ECO:0007669"/>
    <property type="project" value="UniProtKB-KW"/>
</dbReference>
<protein>
    <submittedName>
        <fullName evidence="13">Cytochrome bc complex cytochrome b subunit</fullName>
    </submittedName>
</protein>
<dbReference type="InterPro" id="IPR005797">
    <property type="entry name" value="Cyt_b/b6_N"/>
</dbReference>
<evidence type="ECO:0000256" key="8">
    <source>
        <dbReference type="ARBA" id="ARBA00023004"/>
    </source>
</evidence>
<dbReference type="InterPro" id="IPR005798">
    <property type="entry name" value="Cyt_b/b6_C"/>
</dbReference>
<comment type="subcellular location">
    <subcellularLocation>
        <location evidence="1">Membrane</location>
        <topology evidence="1">Multi-pass membrane protein</topology>
    </subcellularLocation>
</comment>
<evidence type="ECO:0000256" key="7">
    <source>
        <dbReference type="ARBA" id="ARBA00022989"/>
    </source>
</evidence>
<keyword evidence="8" id="KW-0408">Iron</keyword>
<evidence type="ECO:0000259" key="12">
    <source>
        <dbReference type="PROSITE" id="PS51003"/>
    </source>
</evidence>
<proteinExistence type="predicted"/>
<dbReference type="InterPro" id="IPR016174">
    <property type="entry name" value="Di-haem_cyt_TM"/>
</dbReference>
<dbReference type="GO" id="GO:0009055">
    <property type="term" value="F:electron transfer activity"/>
    <property type="evidence" value="ECO:0007669"/>
    <property type="project" value="InterPro"/>
</dbReference>
<dbReference type="GO" id="GO:0016491">
    <property type="term" value="F:oxidoreductase activity"/>
    <property type="evidence" value="ECO:0007669"/>
    <property type="project" value="InterPro"/>
</dbReference>
<evidence type="ECO:0000256" key="5">
    <source>
        <dbReference type="ARBA" id="ARBA00022723"/>
    </source>
</evidence>
<name>A0A2N9L4L2_9BACT</name>
<keyword evidence="9 10" id="KW-0472">Membrane</keyword>
<evidence type="ECO:0000256" key="1">
    <source>
        <dbReference type="ARBA" id="ARBA00004141"/>
    </source>
</evidence>
<dbReference type="SUPFAM" id="SSF81342">
    <property type="entry name" value="Transmembrane di-heme cytochromes"/>
    <property type="match status" value="1"/>
</dbReference>
<dbReference type="Pfam" id="PF13631">
    <property type="entry name" value="Cytochrom_B_N_2"/>
    <property type="match status" value="1"/>
</dbReference>
<dbReference type="SUPFAM" id="SSF81648">
    <property type="entry name" value="a domain/subunit of cytochrome bc1 complex (Ubiquinol-cytochrome c reductase)"/>
    <property type="match status" value="1"/>
</dbReference>
<keyword evidence="5" id="KW-0479">Metal-binding</keyword>
<sequence>MVLLFLVMGFGFSGYLLPWNKLAFFATTVGTQMAGEIPIIGHPIMIFLRGGPQVTGATLTRFFGFHVAVLPGLVVVLIAIHLFLVQRQGMSVPPQVEAKWAANPALRREMKFFPNFLLRELMAWYVAIGTLGALAALFPWNLGVKADPFASAPAGIKPEWYFLFMYQTLKLIPAKVWFVDGEVLGIVGCALIGLFWLLLPFFESDRPVRTRVWITGLAIFALAYVIGMTAYGYLAK</sequence>
<keyword evidence="6" id="KW-0249">Electron transport</keyword>
<dbReference type="Pfam" id="PF00032">
    <property type="entry name" value="Cytochrom_B_C"/>
    <property type="match status" value="1"/>
</dbReference>
<dbReference type="PANTHER" id="PTHR19271:SF16">
    <property type="entry name" value="CYTOCHROME B"/>
    <property type="match status" value="1"/>
</dbReference>
<feature type="domain" description="Cytochrome b/b6 N-terminal region profile" evidence="11">
    <location>
        <begin position="1"/>
        <end position="94"/>
    </location>
</feature>
<evidence type="ECO:0000259" key="11">
    <source>
        <dbReference type="PROSITE" id="PS51002"/>
    </source>
</evidence>
<dbReference type="EMBL" id="OKRB01000054">
    <property type="protein sequence ID" value="SPE18256.1"/>
    <property type="molecule type" value="Genomic_DNA"/>
</dbReference>
<evidence type="ECO:0000256" key="3">
    <source>
        <dbReference type="ARBA" id="ARBA00022617"/>
    </source>
</evidence>
<evidence type="ECO:0000313" key="14">
    <source>
        <dbReference type="Proteomes" id="UP000239735"/>
    </source>
</evidence>
<dbReference type="GO" id="GO:0022904">
    <property type="term" value="P:respiratory electron transport chain"/>
    <property type="evidence" value="ECO:0007669"/>
    <property type="project" value="InterPro"/>
</dbReference>
<dbReference type="InterPro" id="IPR027387">
    <property type="entry name" value="Cytb/b6-like_sf"/>
</dbReference>
<evidence type="ECO:0000256" key="10">
    <source>
        <dbReference type="SAM" id="Phobius"/>
    </source>
</evidence>
<dbReference type="Proteomes" id="UP000239735">
    <property type="component" value="Unassembled WGS sequence"/>
</dbReference>
<keyword evidence="7 10" id="KW-1133">Transmembrane helix</keyword>
<keyword evidence="4 10" id="KW-0812">Transmembrane</keyword>
<dbReference type="PROSITE" id="PS51003">
    <property type="entry name" value="CYTB_CTER"/>
    <property type="match status" value="1"/>
</dbReference>
<dbReference type="InterPro" id="IPR036150">
    <property type="entry name" value="Cyt_b/b6_C_sf"/>
</dbReference>
<evidence type="ECO:0000256" key="4">
    <source>
        <dbReference type="ARBA" id="ARBA00022692"/>
    </source>
</evidence>
<gene>
    <name evidence="13" type="primary">petB_b</name>
    <name evidence="13" type="ORF">SBA5_1470003</name>
</gene>
<dbReference type="Gene3D" id="1.20.810.10">
    <property type="entry name" value="Cytochrome Bc1 Complex, Chain C"/>
    <property type="match status" value="1"/>
</dbReference>
<keyword evidence="2" id="KW-0813">Transport</keyword>
<accession>A0A2N9L4L2</accession>
<dbReference type="PROSITE" id="PS51002">
    <property type="entry name" value="CYTB_NTER"/>
    <property type="match status" value="1"/>
</dbReference>
<dbReference type="PANTHER" id="PTHR19271">
    <property type="entry name" value="CYTOCHROME B"/>
    <property type="match status" value="1"/>
</dbReference>
<keyword evidence="3" id="KW-0349">Heme</keyword>
<reference evidence="14" key="1">
    <citation type="submission" date="2018-02" db="EMBL/GenBank/DDBJ databases">
        <authorList>
            <person name="Hausmann B."/>
        </authorList>
    </citation>
    <scope>NUCLEOTIDE SEQUENCE [LARGE SCALE GENOMIC DNA]</scope>
    <source>
        <strain evidence="14">Peat soil MAG SbA5</strain>
    </source>
</reference>
<evidence type="ECO:0000313" key="13">
    <source>
        <dbReference type="EMBL" id="SPE18256.1"/>
    </source>
</evidence>
<evidence type="ECO:0000256" key="2">
    <source>
        <dbReference type="ARBA" id="ARBA00022448"/>
    </source>
</evidence>
<feature type="domain" description="Cytochrome b/b6 C-terminal region profile" evidence="12">
    <location>
        <begin position="102"/>
        <end position="236"/>
    </location>
</feature>
<feature type="transmembrane region" description="Helical" evidence="10">
    <location>
        <begin position="214"/>
        <end position="234"/>
    </location>
</feature>
<evidence type="ECO:0000256" key="6">
    <source>
        <dbReference type="ARBA" id="ARBA00022982"/>
    </source>
</evidence>
<feature type="transmembrane region" description="Helical" evidence="10">
    <location>
        <begin position="116"/>
        <end position="138"/>
    </location>
</feature>
<dbReference type="AlphaFoldDB" id="A0A2N9L4L2"/>
<evidence type="ECO:0000256" key="9">
    <source>
        <dbReference type="ARBA" id="ARBA00023136"/>
    </source>
</evidence>
<feature type="transmembrane region" description="Helical" evidence="10">
    <location>
        <begin position="183"/>
        <end position="202"/>
    </location>
</feature>